<protein>
    <recommendedName>
        <fullName evidence="4">Transmembrane protein</fullName>
    </recommendedName>
</protein>
<evidence type="ECO:0008006" key="4">
    <source>
        <dbReference type="Google" id="ProtNLM"/>
    </source>
</evidence>
<gene>
    <name evidence="2" type="ORF">IMG5_150270</name>
</gene>
<proteinExistence type="predicted"/>
<evidence type="ECO:0000313" key="2">
    <source>
        <dbReference type="EMBL" id="EGR29709.1"/>
    </source>
</evidence>
<keyword evidence="3" id="KW-1185">Reference proteome</keyword>
<feature type="transmembrane region" description="Helical" evidence="1">
    <location>
        <begin position="51"/>
        <end position="73"/>
    </location>
</feature>
<accession>G0QYK2</accession>
<feature type="transmembrane region" description="Helical" evidence="1">
    <location>
        <begin position="85"/>
        <end position="107"/>
    </location>
</feature>
<evidence type="ECO:0000256" key="1">
    <source>
        <dbReference type="SAM" id="Phobius"/>
    </source>
</evidence>
<keyword evidence="1" id="KW-0812">Transmembrane</keyword>
<name>G0QYK2_ICHMU</name>
<dbReference type="RefSeq" id="XP_004030945.1">
    <property type="nucleotide sequence ID" value="XM_004030897.1"/>
</dbReference>
<dbReference type="GeneID" id="14905811"/>
<evidence type="ECO:0000313" key="3">
    <source>
        <dbReference type="Proteomes" id="UP000008983"/>
    </source>
</evidence>
<reference evidence="2 3" key="1">
    <citation type="submission" date="2011-07" db="EMBL/GenBank/DDBJ databases">
        <authorList>
            <person name="Coyne R."/>
            <person name="Brami D."/>
            <person name="Johnson J."/>
            <person name="Hostetler J."/>
            <person name="Hannick L."/>
            <person name="Clark T."/>
            <person name="Cassidy-Hanley D."/>
            <person name="Inman J."/>
        </authorList>
    </citation>
    <scope>NUCLEOTIDE SEQUENCE [LARGE SCALE GENOMIC DNA]</scope>
    <source>
        <strain evidence="2 3">G5</strain>
    </source>
</reference>
<dbReference type="Proteomes" id="UP000008983">
    <property type="component" value="Unassembled WGS sequence"/>
</dbReference>
<keyword evidence="1" id="KW-0472">Membrane</keyword>
<keyword evidence="1" id="KW-1133">Transmembrane helix</keyword>
<sequence length="121" mass="15081">MFQKNRSCKRIKHFQQLKYDQRQLDYFKQKNKFAYLIQYKTKKFKIKTKKAIIIIIKFIVYKLCMNLLFQMTFKQMIYKRLLVDMNIILIVIVQHFLIVLLWILLVYNRIKIDINGFFRNF</sequence>
<dbReference type="AlphaFoldDB" id="G0QYK2"/>
<dbReference type="EMBL" id="GL984115">
    <property type="protein sequence ID" value="EGR29709.1"/>
    <property type="molecule type" value="Genomic_DNA"/>
</dbReference>
<organism evidence="2 3">
    <name type="scientific">Ichthyophthirius multifiliis</name>
    <name type="common">White spot disease agent</name>
    <name type="synonym">Ich</name>
    <dbReference type="NCBI Taxonomy" id="5932"/>
    <lineage>
        <taxon>Eukaryota</taxon>
        <taxon>Sar</taxon>
        <taxon>Alveolata</taxon>
        <taxon>Ciliophora</taxon>
        <taxon>Intramacronucleata</taxon>
        <taxon>Oligohymenophorea</taxon>
        <taxon>Hymenostomatida</taxon>
        <taxon>Ophryoglenina</taxon>
        <taxon>Ichthyophthirius</taxon>
    </lineage>
</organism>
<dbReference type="InParanoid" id="G0QYK2"/>